<gene>
    <name evidence="2" type="ORF">MUK42_33477</name>
</gene>
<reference evidence="2" key="1">
    <citation type="submission" date="2022-05" db="EMBL/GenBank/DDBJ databases">
        <title>The Musa troglodytarum L. genome provides insights into the mechanism of non-climacteric behaviour and enrichment of carotenoids.</title>
        <authorList>
            <person name="Wang J."/>
        </authorList>
    </citation>
    <scope>NUCLEOTIDE SEQUENCE</scope>
    <source>
        <tissue evidence="2">Leaf</tissue>
    </source>
</reference>
<proteinExistence type="predicted"/>
<evidence type="ECO:0000256" key="1">
    <source>
        <dbReference type="SAM" id="MobiDB-lite"/>
    </source>
</evidence>
<feature type="region of interest" description="Disordered" evidence="1">
    <location>
        <begin position="334"/>
        <end position="453"/>
    </location>
</feature>
<keyword evidence="3" id="KW-1185">Reference proteome</keyword>
<feature type="compositionally biased region" description="Acidic residues" evidence="1">
    <location>
        <begin position="429"/>
        <end position="439"/>
    </location>
</feature>
<feature type="compositionally biased region" description="Basic and acidic residues" evidence="1">
    <location>
        <begin position="220"/>
        <end position="231"/>
    </location>
</feature>
<dbReference type="AlphaFoldDB" id="A0A9E7HQF3"/>
<protein>
    <submittedName>
        <fullName evidence="2">Uncharacterized protein</fullName>
    </submittedName>
</protein>
<evidence type="ECO:0000313" key="3">
    <source>
        <dbReference type="Proteomes" id="UP001055439"/>
    </source>
</evidence>
<feature type="region of interest" description="Disordered" evidence="1">
    <location>
        <begin position="215"/>
        <end position="248"/>
    </location>
</feature>
<sequence>MPVSAAIFALTVCEMCNRWNYPVSSAFLPVINDHNIVLRSSPCMEWFQQVCELNLNLSRHVADHGKHTISTDTVNCLKEQIRWHINELLRATGTQNSEQVLHRGNWRHHLKLSSPIIKAVNKKEKRREVHGQIAISKLPCGGPHVRTGEVKLRGGYCVAGRGGPVGAELVGGAGADEEVGEVGGGGDEVLRAEELRAAHPLRLPVVVVDEHVGVAPTARPGHDGGREDGRHPARRRRRVPLGPVHQDDVPGHVVELVGEVVDGEAAVGEEQVLHRPALPAALPTRGGQEVWHLPNLGGVSHVVGFQPRVAPLHAGDVVLVLVQEDGTPAVVERTPQRRLVPDPEHEQVARRPPPQHARDRPEVLLPHLSRGVGGRGVVDEGIEHRSRQRRWLPVRGRPSGRNSSGGGGSRGEVTWISRGGGAEKGEERGEGDEGEETDEPNAMMVGDRDGDGCVDPIATLLVVG</sequence>
<feature type="compositionally biased region" description="Basic and acidic residues" evidence="1">
    <location>
        <begin position="339"/>
        <end position="349"/>
    </location>
</feature>
<dbReference type="Proteomes" id="UP001055439">
    <property type="component" value="Chromosome 8"/>
</dbReference>
<name>A0A9E7HQF3_9LILI</name>
<organism evidence="2 3">
    <name type="scientific">Musa troglodytarum</name>
    <name type="common">fe'i banana</name>
    <dbReference type="NCBI Taxonomy" id="320322"/>
    <lineage>
        <taxon>Eukaryota</taxon>
        <taxon>Viridiplantae</taxon>
        <taxon>Streptophyta</taxon>
        <taxon>Embryophyta</taxon>
        <taxon>Tracheophyta</taxon>
        <taxon>Spermatophyta</taxon>
        <taxon>Magnoliopsida</taxon>
        <taxon>Liliopsida</taxon>
        <taxon>Zingiberales</taxon>
        <taxon>Musaceae</taxon>
        <taxon>Musa</taxon>
    </lineage>
</organism>
<dbReference type="EMBL" id="CP097510">
    <property type="protein sequence ID" value="URE35248.1"/>
    <property type="molecule type" value="Genomic_DNA"/>
</dbReference>
<evidence type="ECO:0000313" key="2">
    <source>
        <dbReference type="EMBL" id="URE35248.1"/>
    </source>
</evidence>
<accession>A0A9E7HQF3</accession>
<dbReference type="EMBL" id="CP097510">
    <property type="protein sequence ID" value="URE35250.1"/>
    <property type="molecule type" value="Genomic_DNA"/>
</dbReference>